<dbReference type="AlphaFoldDB" id="A0A1C3KI80"/>
<proteinExistence type="predicted"/>
<feature type="region of interest" description="Disordered" evidence="1">
    <location>
        <begin position="1"/>
        <end position="96"/>
    </location>
</feature>
<feature type="region of interest" description="Disordered" evidence="1">
    <location>
        <begin position="368"/>
        <end position="388"/>
    </location>
</feature>
<name>A0A1C3KI80_PLAOA</name>
<reference evidence="2 3" key="1">
    <citation type="submission" date="2016-06" db="EMBL/GenBank/DDBJ databases">
        <authorList>
            <consortium name="Pathogen Informatics"/>
        </authorList>
    </citation>
    <scope>NUCLEOTIDE SEQUENCE [LARGE SCALE GENOMIC DNA]</scope>
</reference>
<accession>A0A1C3KI80</accession>
<organism evidence="2 3">
    <name type="scientific">Plasmodium ovale</name>
    <name type="common">malaria parasite P. ovale</name>
    <dbReference type="NCBI Taxonomy" id="36330"/>
    <lineage>
        <taxon>Eukaryota</taxon>
        <taxon>Sar</taxon>
        <taxon>Alveolata</taxon>
        <taxon>Apicomplexa</taxon>
        <taxon>Aconoidasida</taxon>
        <taxon>Haemosporida</taxon>
        <taxon>Plasmodiidae</taxon>
        <taxon>Plasmodium</taxon>
        <taxon>Plasmodium (Plasmodium)</taxon>
    </lineage>
</organism>
<feature type="compositionally biased region" description="Low complexity" evidence="1">
    <location>
        <begin position="9"/>
        <end position="22"/>
    </location>
</feature>
<feature type="compositionally biased region" description="Basic and acidic residues" evidence="1">
    <location>
        <begin position="477"/>
        <end position="490"/>
    </location>
</feature>
<dbReference type="OrthoDB" id="20822at2759"/>
<evidence type="ECO:0000313" key="2">
    <source>
        <dbReference type="EMBL" id="SBT73498.1"/>
    </source>
</evidence>
<dbReference type="EMBL" id="FLRJ01000391">
    <property type="protein sequence ID" value="SBT73498.1"/>
    <property type="molecule type" value="Genomic_DNA"/>
</dbReference>
<dbReference type="VEuPathDB" id="PlasmoDB:PocGH01_00011500"/>
<evidence type="ECO:0000256" key="1">
    <source>
        <dbReference type="SAM" id="MobiDB-lite"/>
    </source>
</evidence>
<evidence type="ECO:0000313" key="3">
    <source>
        <dbReference type="Proteomes" id="UP000243200"/>
    </source>
</evidence>
<dbReference type="VEuPathDB" id="PlasmoDB:POWCR01_000121500"/>
<gene>
    <name evidence="2" type="primary">PowCR01_000121500</name>
    <name evidence="2" type="ORF">POWCR01_000121500</name>
</gene>
<feature type="compositionally biased region" description="Acidic residues" evidence="1">
    <location>
        <begin position="466"/>
        <end position="476"/>
    </location>
</feature>
<dbReference type="Proteomes" id="UP000243200">
    <property type="component" value="Unassembled WGS sequence"/>
</dbReference>
<sequence length="499" mass="55931">MAARKLTLRNSRGNGNSSTNSRSGRRNSVEQSTNGGSRNGRRNSVEQSTNGGSRNGRRNSVEQSTNGDSRNGRRNSVEQSTNMGSHNGMDRLSPENITTMEQVPKRRRGNDAINRVVHAVNNRTETINNEMYISYIYFLKQKIEMYLRRVKYLKIFKSHKCKQCIVCTFSDTEDYSSSKGLTSTKRFYNVRSTKKIECTKCGILPFNGNEMLIGSTIHTERNSGTMDNSFYNRRGSIATTAYAFIMKHILNIEKSQREPLLQDLLVDKCKFLLHSWTKSPIRLDRRERNRSTNTVNGAINGLTNTVNGAINRPTNTVNGAIDRSTNTVNGAINGLTNTVNGAIDRPTNTVNGARDRPRNTVNRAINRPKNTVNRAINRPPNTVNEAINRPPNTVNEAINLLTNTVYEAINLLANTINEVIYRQTNTVNGAINPQVEDIDDKSTIKDENSIAHVSSSESKRNSGSENDTDSDSENDSESERILEDEEKFKNECTTYDDNA</sequence>
<feature type="region of interest" description="Disordered" evidence="1">
    <location>
        <begin position="448"/>
        <end position="499"/>
    </location>
</feature>
<dbReference type="Gene3D" id="1.20.120.20">
    <property type="entry name" value="Apolipoprotein"/>
    <property type="match status" value="1"/>
</dbReference>
<protein>
    <submittedName>
        <fullName evidence="2">Uncharacterized protein</fullName>
    </submittedName>
</protein>